<feature type="region of interest" description="Disordered" evidence="1">
    <location>
        <begin position="94"/>
        <end position="125"/>
    </location>
</feature>
<dbReference type="EMBL" id="JAAGMP010000314">
    <property type="protein sequence ID" value="NEC17958.1"/>
    <property type="molecule type" value="Genomic_DNA"/>
</dbReference>
<evidence type="ECO:0000256" key="1">
    <source>
        <dbReference type="SAM" id="MobiDB-lite"/>
    </source>
</evidence>
<evidence type="ECO:0000313" key="3">
    <source>
        <dbReference type="Proteomes" id="UP000469670"/>
    </source>
</evidence>
<sequence length="125" mass="13167">MARITYRELQKAVAALAVKVINDADAILAHTTQLANQAADTARLADGIAALGVDPATVAETTQMARLMDGISDSNRAYAAASVDTYAAAKATHEQNKASHGGIAEAVSRSSVDTSNLNREWLRQE</sequence>
<protein>
    <submittedName>
        <fullName evidence="2">Uncharacterized protein</fullName>
    </submittedName>
</protein>
<reference evidence="2 3" key="1">
    <citation type="submission" date="2020-01" db="EMBL/GenBank/DDBJ databases">
        <title>Insect and environment-associated Actinomycetes.</title>
        <authorList>
            <person name="Currrie C."/>
            <person name="Chevrette M."/>
            <person name="Carlson C."/>
            <person name="Stubbendieck R."/>
            <person name="Wendt-Pienkowski E."/>
        </authorList>
    </citation>
    <scope>NUCLEOTIDE SEQUENCE [LARGE SCALE GENOMIC DNA]</scope>
    <source>
        <strain evidence="2 3">SID7590</strain>
    </source>
</reference>
<name>A0A7K3RRZ1_9ACTN</name>
<evidence type="ECO:0000313" key="2">
    <source>
        <dbReference type="EMBL" id="NEC17958.1"/>
    </source>
</evidence>
<gene>
    <name evidence="2" type="ORF">G3I50_06735</name>
</gene>
<comment type="caution">
    <text evidence="2">The sequence shown here is derived from an EMBL/GenBank/DDBJ whole genome shotgun (WGS) entry which is preliminary data.</text>
</comment>
<dbReference type="AlphaFoldDB" id="A0A7K3RRZ1"/>
<organism evidence="2 3">
    <name type="scientific">Streptomyces parvus</name>
    <dbReference type="NCBI Taxonomy" id="66428"/>
    <lineage>
        <taxon>Bacteria</taxon>
        <taxon>Bacillati</taxon>
        <taxon>Actinomycetota</taxon>
        <taxon>Actinomycetes</taxon>
        <taxon>Kitasatosporales</taxon>
        <taxon>Streptomycetaceae</taxon>
        <taxon>Streptomyces</taxon>
    </lineage>
</organism>
<dbReference type="RefSeq" id="WP_164200634.1">
    <property type="nucleotide sequence ID" value="NZ_JAAGMP010000314.1"/>
</dbReference>
<feature type="compositionally biased region" description="Polar residues" evidence="1">
    <location>
        <begin position="108"/>
        <end position="118"/>
    </location>
</feature>
<accession>A0A7K3RRZ1</accession>
<dbReference type="Proteomes" id="UP000469670">
    <property type="component" value="Unassembled WGS sequence"/>
</dbReference>
<proteinExistence type="predicted"/>